<proteinExistence type="predicted"/>
<organism evidence="2 3">
    <name type="scientific">Steinernema glaseri</name>
    <dbReference type="NCBI Taxonomy" id="37863"/>
    <lineage>
        <taxon>Eukaryota</taxon>
        <taxon>Metazoa</taxon>
        <taxon>Ecdysozoa</taxon>
        <taxon>Nematoda</taxon>
        <taxon>Chromadorea</taxon>
        <taxon>Rhabditida</taxon>
        <taxon>Tylenchina</taxon>
        <taxon>Panagrolaimomorpha</taxon>
        <taxon>Strongyloidoidea</taxon>
        <taxon>Steinernematidae</taxon>
        <taxon>Steinernema</taxon>
    </lineage>
</organism>
<evidence type="ECO:0000313" key="2">
    <source>
        <dbReference type="Proteomes" id="UP000095287"/>
    </source>
</evidence>
<feature type="chain" id="PRO_5009314598" evidence="1">
    <location>
        <begin position="22"/>
        <end position="92"/>
    </location>
</feature>
<name>A0A1I8AEU1_9BILA</name>
<dbReference type="WBParaSite" id="L893_g5212.t1">
    <property type="protein sequence ID" value="L893_g5212.t1"/>
    <property type="gene ID" value="L893_g5212"/>
</dbReference>
<dbReference type="AlphaFoldDB" id="A0A1I8AEU1"/>
<sequence length="92" mass="10371">MHLQRFFLASVVVFFATSACGFISDNTSLESGMDSEMDKVEQKHLAMKAMEDILEMCGALARGEEYVKQSRCKKEICTLGTWTKDSLLELCH</sequence>
<keyword evidence="2" id="KW-1185">Reference proteome</keyword>
<evidence type="ECO:0000313" key="3">
    <source>
        <dbReference type="WBParaSite" id="L893_g5212.t1"/>
    </source>
</evidence>
<feature type="signal peptide" evidence="1">
    <location>
        <begin position="1"/>
        <end position="21"/>
    </location>
</feature>
<dbReference type="PROSITE" id="PS51257">
    <property type="entry name" value="PROKAR_LIPOPROTEIN"/>
    <property type="match status" value="1"/>
</dbReference>
<protein>
    <submittedName>
        <fullName evidence="3">IlGF domain-containing protein</fullName>
    </submittedName>
</protein>
<dbReference type="Proteomes" id="UP000095287">
    <property type="component" value="Unplaced"/>
</dbReference>
<accession>A0A1I8AEU1</accession>
<keyword evidence="1" id="KW-0732">Signal</keyword>
<reference evidence="3" key="1">
    <citation type="submission" date="2016-11" db="UniProtKB">
        <authorList>
            <consortium name="WormBaseParasite"/>
        </authorList>
    </citation>
    <scope>IDENTIFICATION</scope>
</reference>
<evidence type="ECO:0000256" key="1">
    <source>
        <dbReference type="SAM" id="SignalP"/>
    </source>
</evidence>